<dbReference type="GO" id="GO:0031241">
    <property type="term" value="C:periplasmic side of cell outer membrane"/>
    <property type="evidence" value="ECO:0007669"/>
    <property type="project" value="TreeGrafter"/>
</dbReference>
<dbReference type="InterPro" id="IPR007443">
    <property type="entry name" value="LpoA"/>
</dbReference>
<evidence type="ECO:0000256" key="7">
    <source>
        <dbReference type="ARBA" id="ARBA00023288"/>
    </source>
</evidence>
<keyword evidence="2" id="KW-0133">Cell shape</keyword>
<evidence type="ECO:0000256" key="5">
    <source>
        <dbReference type="ARBA" id="ARBA00023139"/>
    </source>
</evidence>
<keyword evidence="6" id="KW-0998">Cell outer membrane</keyword>
<dbReference type="GO" id="GO:0008360">
    <property type="term" value="P:regulation of cell shape"/>
    <property type="evidence" value="ECO:0007669"/>
    <property type="project" value="UniProtKB-KW"/>
</dbReference>
<dbReference type="PANTHER" id="PTHR38038:SF1">
    <property type="entry name" value="PENICILLIN-BINDING PROTEIN ACTIVATOR LPOA"/>
    <property type="match status" value="1"/>
</dbReference>
<evidence type="ECO:0000256" key="2">
    <source>
        <dbReference type="ARBA" id="ARBA00022960"/>
    </source>
</evidence>
<dbReference type="Gene3D" id="1.25.40.10">
    <property type="entry name" value="Tetratricopeptide repeat domain"/>
    <property type="match status" value="1"/>
</dbReference>
<dbReference type="PANTHER" id="PTHR38038">
    <property type="entry name" value="PENICILLIN-BINDING PROTEIN ACTIVATOR LPOA"/>
    <property type="match status" value="1"/>
</dbReference>
<dbReference type="GO" id="GO:0009252">
    <property type="term" value="P:peptidoglycan biosynthetic process"/>
    <property type="evidence" value="ECO:0007669"/>
    <property type="project" value="UniProtKB-KW"/>
</dbReference>
<gene>
    <name evidence="9" type="ORF">XsacCFBP4641_20465</name>
</gene>
<dbReference type="GO" id="GO:0030234">
    <property type="term" value="F:enzyme regulator activity"/>
    <property type="evidence" value="ECO:0007669"/>
    <property type="project" value="TreeGrafter"/>
</dbReference>
<keyword evidence="7" id="KW-0449">Lipoprotein</keyword>
<dbReference type="AlphaFoldDB" id="A0A2P5YYH5"/>
<dbReference type="OrthoDB" id="6708821at2"/>
<dbReference type="CDD" id="cd06339">
    <property type="entry name" value="PBP1_YraM_LppC_lipoprotein-like"/>
    <property type="match status" value="1"/>
</dbReference>
<evidence type="ECO:0000256" key="6">
    <source>
        <dbReference type="ARBA" id="ARBA00023237"/>
    </source>
</evidence>
<dbReference type="InterPro" id="IPR028082">
    <property type="entry name" value="Peripla_BP_I"/>
</dbReference>
<evidence type="ECO:0000256" key="8">
    <source>
        <dbReference type="SAM" id="SignalP"/>
    </source>
</evidence>
<dbReference type="PROSITE" id="PS51257">
    <property type="entry name" value="PROKAR_LIPOPROTEIN"/>
    <property type="match status" value="1"/>
</dbReference>
<name>A0A2P5YYH5_9XANT</name>
<sequence>MNKRFARISALSLLALLIAGCATTSVTPSASPAQSAALALLDQGKPKDAAQQLEAQAAGATGSARNQLLGDAAFAWYEAGDAARARSLLAQVQPRQLPPLSKVRVALVEAELALADRQPAKALQALGSDPRDVPQNLRARWHLARAQALEGTGDATAALDERARADNGLSGQARSDNQRAIVRQLATLNDATLQARAAALPAGDPLYNFVGRALLSRGLALPRPFDRGEQWGFDTSKRLPAERDGYRPPAKLAVLLPLSGSLATAAAPVRDGLLAGYYGETRRRPAIDFIDTTGTPAGALAAYQKAVDGGADFVVGPLGRDEVTALFARDALPVPVLALNRGTHAPPGGSAGFSLAPEDDGIAAAEYLLAHERHNTLVIGSNDDNGRRAVAAFRDRFSERGGKVAGSISVAETPGDIAAQLRNAGAADSVLLAVKGNTARALAPQLALAGFAGKTRIATSQLVLGTGKPEDDLVLDGIVYPSELWNVRGVGGLPAATSVADMLPTARGPAGRLFAFGYDAWQITAYLEKLATGKDSGLRGATGVLHLDGFGNIVRTPAWSTFSGGRPTPLPDGN</sequence>
<proteinExistence type="predicted"/>
<evidence type="ECO:0000256" key="4">
    <source>
        <dbReference type="ARBA" id="ARBA00023136"/>
    </source>
</evidence>
<comment type="caution">
    <text evidence="9">The sequence shown here is derived from an EMBL/GenBank/DDBJ whole genome shotgun (WGS) entry which is preliminary data.</text>
</comment>
<dbReference type="STRING" id="56458.SB85_09110"/>
<dbReference type="GeneID" id="93877750"/>
<evidence type="ECO:0000256" key="3">
    <source>
        <dbReference type="ARBA" id="ARBA00022984"/>
    </source>
</evidence>
<dbReference type="EMBL" id="MDEK01000028">
    <property type="protein sequence ID" value="PPU79724.1"/>
    <property type="molecule type" value="Genomic_DNA"/>
</dbReference>
<keyword evidence="3" id="KW-0573">Peptidoglycan synthesis</keyword>
<dbReference type="InterPro" id="IPR011990">
    <property type="entry name" value="TPR-like_helical_dom_sf"/>
</dbReference>
<accession>A0A2P5YYH5</accession>
<evidence type="ECO:0000256" key="1">
    <source>
        <dbReference type="ARBA" id="ARBA00022729"/>
    </source>
</evidence>
<dbReference type="Proteomes" id="UP000247346">
    <property type="component" value="Unassembled WGS sequence"/>
</dbReference>
<organism evidence="9 10">
    <name type="scientific">Xanthomonas sacchari</name>
    <dbReference type="NCBI Taxonomy" id="56458"/>
    <lineage>
        <taxon>Bacteria</taxon>
        <taxon>Pseudomonadati</taxon>
        <taxon>Pseudomonadota</taxon>
        <taxon>Gammaproteobacteria</taxon>
        <taxon>Lysobacterales</taxon>
        <taxon>Lysobacteraceae</taxon>
        <taxon>Xanthomonas</taxon>
    </lineage>
</organism>
<dbReference type="Gene3D" id="3.40.50.2300">
    <property type="match status" value="2"/>
</dbReference>
<keyword evidence="1 8" id="KW-0732">Signal</keyword>
<dbReference type="RefSeq" id="WP_010344448.1">
    <property type="nucleotide sequence ID" value="NZ_CP132343.1"/>
</dbReference>
<feature type="chain" id="PRO_5015185989" evidence="8">
    <location>
        <begin position="25"/>
        <end position="574"/>
    </location>
</feature>
<keyword evidence="4" id="KW-0472">Membrane</keyword>
<dbReference type="SUPFAM" id="SSF53822">
    <property type="entry name" value="Periplasmic binding protein-like I"/>
    <property type="match status" value="1"/>
</dbReference>
<dbReference type="Pfam" id="PF04348">
    <property type="entry name" value="LppC"/>
    <property type="match status" value="2"/>
</dbReference>
<protein>
    <submittedName>
        <fullName evidence="9">Penicillin-binding protein activator</fullName>
    </submittedName>
</protein>
<reference evidence="9 10" key="1">
    <citation type="submission" date="2016-08" db="EMBL/GenBank/DDBJ databases">
        <authorList>
            <person name="Seilhamer J.J."/>
        </authorList>
    </citation>
    <scope>NUCLEOTIDE SEQUENCE [LARGE SCALE GENOMIC DNA]</scope>
    <source>
        <strain evidence="9 10">CFBP4641</strain>
    </source>
</reference>
<evidence type="ECO:0000313" key="9">
    <source>
        <dbReference type="EMBL" id="PPU79724.1"/>
    </source>
</evidence>
<feature type="signal peptide" evidence="8">
    <location>
        <begin position="1"/>
        <end position="24"/>
    </location>
</feature>
<keyword evidence="5" id="KW-0564">Palmitate</keyword>
<evidence type="ECO:0000313" key="10">
    <source>
        <dbReference type="Proteomes" id="UP000247346"/>
    </source>
</evidence>